<feature type="compositionally biased region" description="Acidic residues" evidence="1">
    <location>
        <begin position="1023"/>
        <end position="1046"/>
    </location>
</feature>
<comment type="caution">
    <text evidence="2">The sequence shown here is derived from an EMBL/GenBank/DDBJ whole genome shotgun (WGS) entry which is preliminary data.</text>
</comment>
<dbReference type="Proteomes" id="UP001212841">
    <property type="component" value="Unassembled WGS sequence"/>
</dbReference>
<dbReference type="EMBL" id="JADGJD010000276">
    <property type="protein sequence ID" value="KAJ3052681.1"/>
    <property type="molecule type" value="Genomic_DNA"/>
</dbReference>
<evidence type="ECO:0000313" key="2">
    <source>
        <dbReference type="EMBL" id="KAJ3052681.1"/>
    </source>
</evidence>
<reference evidence="2" key="1">
    <citation type="submission" date="2020-05" db="EMBL/GenBank/DDBJ databases">
        <title>Phylogenomic resolution of chytrid fungi.</title>
        <authorList>
            <person name="Stajich J.E."/>
            <person name="Amses K."/>
            <person name="Simmons R."/>
            <person name="Seto K."/>
            <person name="Myers J."/>
            <person name="Bonds A."/>
            <person name="Quandt C.A."/>
            <person name="Barry K."/>
            <person name="Liu P."/>
            <person name="Grigoriev I."/>
            <person name="Longcore J.E."/>
            <person name="James T.Y."/>
        </authorList>
    </citation>
    <scope>NUCLEOTIDE SEQUENCE</scope>
    <source>
        <strain evidence="2">JEL0318</strain>
    </source>
</reference>
<dbReference type="SUPFAM" id="SSF52540">
    <property type="entry name" value="P-loop containing nucleoside triphosphate hydrolases"/>
    <property type="match status" value="1"/>
</dbReference>
<accession>A0AAD5X5D9</accession>
<name>A0AAD5X5D9_9FUNG</name>
<sequence length="1098" mass="126077">MEQFRKTRLVDIDFYTNKGKAGKVKDALEAHISPDQYMIAKWDRYKHKDGYFKPYMHYALVTTEQLEMILDPDYDRNQCEVLIEGRSFYRAFFDVEKEGKGVKDPLNDVEEKILSVFPDALMNISGSHKVYDDGREKFSHHVILGNYHAECIDDFAGLKAFCLCNKEHGFDESVYRVDGLLKFMGQSKGDGRVQAYISGSEDVLDHTVMQKPESKKASQHIVEVAALLEYLEKSIPRVKKRAFKEFKKDPKAKKIKLGDVDIFPKMNLPTPTDLDVYSDEPLKLLQYMPNRPRYHEHQLSHKTCTRIARWCKYVGISWNDFWAWNKQKDDSEKRQQKYRRYWCNIDLVKNPVLSKLVSTYLCCFVYDKDILKTHPVRQMIASYNTEFNQKTENRHLSVEDHEKAGDSKAVVMHVPLGGAKSYSTMKALAKFIKDNPKASLLWLTCRVALAKDQRGRIQGLTGCPWWQFYDDLTGSQKRNPDREPEQYFVCSIQSSHYLTGLYDVIVIDECETLLKSFDPENKCVKDMPRTWDIFNAQLNHAKKVIFLDGFVTQIMTGLVNDLQVKPYIAGSAVPPPQRKMVLCDSDAYIYDQIEKKLANGEKVSVATGAKGKKKVDTTGSVEHIASTILKQHPTWKRGVGVLVFHGETKKAKDNLAAGAVNVMGNPKVRLVIGNAALAVGIDFSPSEEQLTSGKITQFDSVVGILQPSCISPRDFFQLLYRVRQPKSDTFIVYLGKPLSHGRKRDLGVKRALPDCAAYNNLVKRIEIELRAANSLSYKQMFKKFCERMNIEIVEGIECLTEEKQKAVEARFDYSLSMFAWHNINDILEKLYEWYVEQLKESEMSAEMFLEMEKHCFKRLVPPEKQEDEWNLNKNIVYAMTSLMRHEDNLDNSRFRPVVQTKMIYDYYKANNLSYGDAIPLNAVCTTPYQDIQKAFGFHNVPTTYGMQLHSKLLNIFFESSILDKDYKKSANGKRYAWVTTAKGLIDTYNLIKGHKEEQMRKLLFGEEDNDSDDMNVDIEVDAAEPVEDGDEEDIGDEDVESEDVEEPSSPTIQMNPIECMTCGIERDVLPSLTTCVCESRCAARKASSTHFAQFYFCD</sequence>
<protein>
    <recommendedName>
        <fullName evidence="4">Replication origin-binding protein domain-containing protein</fullName>
    </recommendedName>
</protein>
<evidence type="ECO:0000313" key="3">
    <source>
        <dbReference type="Proteomes" id="UP001212841"/>
    </source>
</evidence>
<proteinExistence type="predicted"/>
<evidence type="ECO:0008006" key="4">
    <source>
        <dbReference type="Google" id="ProtNLM"/>
    </source>
</evidence>
<dbReference type="AlphaFoldDB" id="A0AAD5X5D9"/>
<evidence type="ECO:0000256" key="1">
    <source>
        <dbReference type="SAM" id="MobiDB-lite"/>
    </source>
</evidence>
<organism evidence="2 3">
    <name type="scientific">Rhizophlyctis rosea</name>
    <dbReference type="NCBI Taxonomy" id="64517"/>
    <lineage>
        <taxon>Eukaryota</taxon>
        <taxon>Fungi</taxon>
        <taxon>Fungi incertae sedis</taxon>
        <taxon>Chytridiomycota</taxon>
        <taxon>Chytridiomycota incertae sedis</taxon>
        <taxon>Chytridiomycetes</taxon>
        <taxon>Rhizophlyctidales</taxon>
        <taxon>Rhizophlyctidaceae</taxon>
        <taxon>Rhizophlyctis</taxon>
    </lineage>
</organism>
<keyword evidence="3" id="KW-1185">Reference proteome</keyword>
<feature type="region of interest" description="Disordered" evidence="1">
    <location>
        <begin position="1023"/>
        <end position="1052"/>
    </location>
</feature>
<dbReference type="InterPro" id="IPR027417">
    <property type="entry name" value="P-loop_NTPase"/>
</dbReference>
<gene>
    <name evidence="2" type="ORF">HK097_005884</name>
</gene>